<dbReference type="InterPro" id="IPR050261">
    <property type="entry name" value="FrsA_esterase"/>
</dbReference>
<proteinExistence type="predicted"/>
<keyword evidence="3" id="KW-1185">Reference proteome</keyword>
<evidence type="ECO:0000313" key="3">
    <source>
        <dbReference type="Proteomes" id="UP000322530"/>
    </source>
</evidence>
<dbReference type="EMBL" id="BIXY01000124">
    <property type="protein sequence ID" value="GCF11581.1"/>
    <property type="molecule type" value="Genomic_DNA"/>
</dbReference>
<accession>A0A5A5TIZ5</accession>
<dbReference type="Pfam" id="PF00326">
    <property type="entry name" value="Peptidase_S9"/>
    <property type="match status" value="1"/>
</dbReference>
<dbReference type="PANTHER" id="PTHR22946">
    <property type="entry name" value="DIENELACTONE HYDROLASE DOMAIN-CONTAINING PROTEIN-RELATED"/>
    <property type="match status" value="1"/>
</dbReference>
<dbReference type="Proteomes" id="UP000322530">
    <property type="component" value="Unassembled WGS sequence"/>
</dbReference>
<protein>
    <recommendedName>
        <fullName evidence="1">Peptidase S9 prolyl oligopeptidase catalytic domain-containing protein</fullName>
    </recommendedName>
</protein>
<dbReference type="Gene3D" id="3.40.50.1820">
    <property type="entry name" value="alpha/beta hydrolase"/>
    <property type="match status" value="1"/>
</dbReference>
<evidence type="ECO:0000259" key="1">
    <source>
        <dbReference type="Pfam" id="PF00326"/>
    </source>
</evidence>
<feature type="domain" description="Peptidase S9 prolyl oligopeptidase catalytic" evidence="1">
    <location>
        <begin position="107"/>
        <end position="244"/>
    </location>
</feature>
<reference evidence="2 3" key="1">
    <citation type="submission" date="2019-01" db="EMBL/GenBank/DDBJ databases">
        <title>Draft genome sequence of Dictyobacter sp. Uno17.</title>
        <authorList>
            <person name="Wang C.M."/>
            <person name="Zheng Y."/>
            <person name="Sakai Y."/>
            <person name="Abe K."/>
            <person name="Yokota A."/>
            <person name="Yabe S."/>
        </authorList>
    </citation>
    <scope>NUCLEOTIDE SEQUENCE [LARGE SCALE GENOMIC DNA]</scope>
    <source>
        <strain evidence="2 3">Uno17</strain>
    </source>
</reference>
<gene>
    <name evidence="2" type="ORF">KDI_51450</name>
</gene>
<sequence length="289" mass="32772">MLDPKFFDYPATTSSEVHVISQQHHKHATIQDITYPSPAGGQVPAYLIVPDRQGPFAGMIFVHWGQLDRHEFVDEAMILAELGVVSLCIDAPTRRPRALQANIPAETAARDLGLQIVADVRHGIDILAARPDIDLQRLGYVGHSYGATNGGIIAGVEKRFKTYVLMAGYASMSDAYRVSNHPFLSKWRHRTSWEEQERYLHLIEPLDAVHYIGYATPASAFFQFSHQDEFVSEEQALRYFEAANHPKQMRWYDSSHELNAQARMDRARWLCQELKLGSLPARIETKLSE</sequence>
<dbReference type="AlphaFoldDB" id="A0A5A5TIZ5"/>
<dbReference type="OrthoDB" id="3668964at2"/>
<evidence type="ECO:0000313" key="2">
    <source>
        <dbReference type="EMBL" id="GCF11581.1"/>
    </source>
</evidence>
<dbReference type="PANTHER" id="PTHR22946:SF0">
    <property type="entry name" value="DIENELACTONE HYDROLASE DOMAIN-CONTAINING PROTEIN"/>
    <property type="match status" value="1"/>
</dbReference>
<dbReference type="GO" id="GO:0006508">
    <property type="term" value="P:proteolysis"/>
    <property type="evidence" value="ECO:0007669"/>
    <property type="project" value="InterPro"/>
</dbReference>
<name>A0A5A5TIZ5_9CHLR</name>
<dbReference type="SUPFAM" id="SSF53474">
    <property type="entry name" value="alpha/beta-Hydrolases"/>
    <property type="match status" value="1"/>
</dbReference>
<dbReference type="InterPro" id="IPR001375">
    <property type="entry name" value="Peptidase_S9_cat"/>
</dbReference>
<comment type="caution">
    <text evidence="2">The sequence shown here is derived from an EMBL/GenBank/DDBJ whole genome shotgun (WGS) entry which is preliminary data.</text>
</comment>
<dbReference type="InterPro" id="IPR029058">
    <property type="entry name" value="AB_hydrolase_fold"/>
</dbReference>
<organism evidence="2 3">
    <name type="scientific">Dictyobacter arantiisoli</name>
    <dbReference type="NCBI Taxonomy" id="2014874"/>
    <lineage>
        <taxon>Bacteria</taxon>
        <taxon>Bacillati</taxon>
        <taxon>Chloroflexota</taxon>
        <taxon>Ktedonobacteria</taxon>
        <taxon>Ktedonobacterales</taxon>
        <taxon>Dictyobacteraceae</taxon>
        <taxon>Dictyobacter</taxon>
    </lineage>
</organism>
<dbReference type="RefSeq" id="WP_149404408.1">
    <property type="nucleotide sequence ID" value="NZ_BIXY01000124.1"/>
</dbReference>
<dbReference type="GO" id="GO:0008236">
    <property type="term" value="F:serine-type peptidase activity"/>
    <property type="evidence" value="ECO:0007669"/>
    <property type="project" value="InterPro"/>
</dbReference>